<evidence type="ECO:0000259" key="3">
    <source>
        <dbReference type="Pfam" id="PF14675"/>
    </source>
</evidence>
<dbReference type="CDD" id="cd11720">
    <property type="entry name" value="FANCI"/>
    <property type="match status" value="1"/>
</dbReference>
<evidence type="ECO:0000259" key="2">
    <source>
        <dbReference type="Pfam" id="PF14674"/>
    </source>
</evidence>
<dbReference type="Pfam" id="PF14675">
    <property type="entry name" value="FANCI_S1"/>
    <property type="match status" value="1"/>
</dbReference>
<evidence type="ECO:0000259" key="6">
    <source>
        <dbReference type="Pfam" id="PF14678"/>
    </source>
</evidence>
<feature type="domain" description="FANCI solenoid 1 cap" evidence="2">
    <location>
        <begin position="6"/>
        <end position="34"/>
    </location>
</feature>
<dbReference type="InterPro" id="IPR029310">
    <property type="entry name" value="FANCI_HD1"/>
</dbReference>
<dbReference type="Ensembl" id="ENSCCRT00015036429.1">
    <property type="protein sequence ID" value="ENSCCRP00015035203.1"/>
    <property type="gene ID" value="ENSCCRG00015014670.1"/>
</dbReference>
<feature type="coiled-coil region" evidence="1">
    <location>
        <begin position="1197"/>
        <end position="1224"/>
    </location>
</feature>
<feature type="domain" description="FANCI solenoid 2" evidence="4">
    <location>
        <begin position="358"/>
        <end position="521"/>
    </location>
</feature>
<dbReference type="InterPro" id="IPR029314">
    <property type="entry name" value="FANCI_S4"/>
</dbReference>
<dbReference type="Pfam" id="PF14679">
    <property type="entry name" value="FANCI_HD1"/>
    <property type="match status" value="1"/>
</dbReference>
<dbReference type="Pfam" id="PF14680">
    <property type="entry name" value="FANCI_HD2"/>
    <property type="match status" value="1"/>
</dbReference>
<dbReference type="InterPro" id="IPR026171">
    <property type="entry name" value="FANCI"/>
</dbReference>
<dbReference type="InterPro" id="IPR029313">
    <property type="entry name" value="FANCI_S3"/>
</dbReference>
<dbReference type="Pfam" id="PF14677">
    <property type="entry name" value="FANCI_S3"/>
    <property type="match status" value="1"/>
</dbReference>
<dbReference type="InterPro" id="IPR029315">
    <property type="entry name" value="FANCI_S2"/>
</dbReference>
<dbReference type="InterPro" id="IPR029308">
    <property type="entry name" value="FANCI_S1"/>
</dbReference>
<protein>
    <recommendedName>
        <fullName evidence="11">FA complementation group I</fullName>
    </recommendedName>
</protein>
<sequence>MKVSVDKILSLSESDGVDELQKHLSLLSDDQVSEYQTVFVMLGSPVSVSHGANRRLLVYKHCIPLCESGDLQTEVASDIIGLLMLETHSLPGHALATLASLYVDAIKVGEMNSGRSLELFPTILTALAATEALAYGKGKLLFVKPKLFFTHFCLEHEENCIFCVRDVPLSAEELQFLIEKILRMFLKLDLQEIPPLVYQLLLLSAKGCKKLVLEGIISYFKKQDQLQKEEQRKGDEDVEVQTIPQDQLRHVEGTVILHIVFAIRLDHELGREFFKNLKMAHSDPLCPFSIALLLSVARIQRYEEQVFEFLKGAVTKNFKDDQIQHSSKFLQELLPQCNSISDMILDTVKNSVFGWDHVTQGLVQLGFILMDSFGPKAGAFGKVTEGTSSTAKTPNQLACRLGGQVLLESFKMHEPIRGEILEQVLNRLVTKTASPVTHFIDLLSSIVMSAPMILLESSSKVTETFDQLSYLPLSTVQGLLKAVQPLLKVSMSMKDALILVLRKAMFSSNLDGRKSAVAGFLLLLKNFRILGSLASSQASQAITSSQVQADVHSRYNTAANEAFCLEILSSLRRCLNQQADVRLMLYEGFHDVLRRNSQLASSIMQTLLSQLKRYFEPERDLLPPLKLESCISAHGDQVFIQEPLAHLLCCTVHCLLWNQNIQSGGNVSDDEDGEDEEGGVQSELHAILESITKRMIKSELEDFELDKCAEFSTSSSVGVKNSIYAVLVMGLNEVLMEYNFITANYNSKNHFEDVLELFKRYHKVSEILKERAGKGRPMSSKTSRSLLSLGFISTLLTALFRDSTQSREESLSVLRSSGDLLRYSVSVALQKIQQLEETGHTDGPEGQSPDKTFRHLCDITSVLMWRYTNVPSTVEDAGKKEKGQSVSLLCLEGLLRVFTTVLLRYPTRMSNFLSSLGGPRNTARALMNQLSGGEEEFNSKEAQLLVSILSVLSRHLNPSSQQVDLQNTHIFSLSEDISLTKGLLSLLFNLHVLYKSPVSLLWEMCQDIHSQLGDIDQDVEVEKQSHFAIISMKTAASTTLLVLSQVGKVLDEVDWLIAKKKGQISSDRTISGNTQQPLGQQDPIEKAVTIQLGTLLTALHELVQTALPTGPCTDTLMRELSRTYSILTTLTKYVKLSGSHLTPQCYSFITYVQAKVLRETKAIPNLIFNIEQYEKFLILLSKKSKVNLMQYMKQSTSRDFRINAATLEAALQEQEQQQDQSQHRKAACL</sequence>
<accession>A0A8C1UCI7</accession>
<evidence type="ECO:0000313" key="9">
    <source>
        <dbReference type="Ensembl" id="ENSCCRP00015035203.1"/>
    </source>
</evidence>
<dbReference type="AlphaFoldDB" id="A0A8C1UCI7"/>
<dbReference type="Pfam" id="PF14674">
    <property type="entry name" value="FANCI_S1-cap"/>
    <property type="match status" value="1"/>
</dbReference>
<evidence type="ECO:0000259" key="5">
    <source>
        <dbReference type="Pfam" id="PF14677"/>
    </source>
</evidence>
<dbReference type="Pfam" id="PF14676">
    <property type="entry name" value="FANCI_S2"/>
    <property type="match status" value="1"/>
</dbReference>
<reference evidence="9" key="1">
    <citation type="submission" date="2025-08" db="UniProtKB">
        <authorList>
            <consortium name="Ensembl"/>
        </authorList>
    </citation>
    <scope>IDENTIFICATION</scope>
</reference>
<feature type="domain" description="FANCI solenoid 1" evidence="3">
    <location>
        <begin position="53"/>
        <end position="263"/>
    </location>
</feature>
<evidence type="ECO:0000259" key="4">
    <source>
        <dbReference type="Pfam" id="PF14676"/>
    </source>
</evidence>
<dbReference type="GO" id="GO:0006281">
    <property type="term" value="P:DNA repair"/>
    <property type="evidence" value="ECO:0007669"/>
    <property type="project" value="InterPro"/>
</dbReference>
<feature type="domain" description="FANCI solenoid 3" evidence="5">
    <location>
        <begin position="786"/>
        <end position="966"/>
    </location>
</feature>
<name>A0A8C1UCI7_CYPCA</name>
<keyword evidence="1" id="KW-0175">Coiled coil</keyword>
<proteinExistence type="predicted"/>
<evidence type="ECO:0000259" key="8">
    <source>
        <dbReference type="Pfam" id="PF14680"/>
    </source>
</evidence>
<evidence type="ECO:0000259" key="7">
    <source>
        <dbReference type="Pfam" id="PF14679"/>
    </source>
</evidence>
<dbReference type="PANTHER" id="PTHR21818:SF0">
    <property type="entry name" value="FANCONI ANEMIA GROUP I PROTEIN"/>
    <property type="match status" value="1"/>
</dbReference>
<dbReference type="PANTHER" id="PTHR21818">
    <property type="entry name" value="BC025462 PROTEIN"/>
    <property type="match status" value="1"/>
</dbReference>
<evidence type="ECO:0008006" key="11">
    <source>
        <dbReference type="Google" id="ProtNLM"/>
    </source>
</evidence>
<dbReference type="GO" id="GO:0070182">
    <property type="term" value="F:DNA polymerase binding"/>
    <property type="evidence" value="ECO:0007669"/>
    <property type="project" value="TreeGrafter"/>
</dbReference>
<dbReference type="InterPro" id="IPR029305">
    <property type="entry name" value="FANCI_S1-cap"/>
</dbReference>
<feature type="domain" description="FANCI helical" evidence="7">
    <location>
        <begin position="268"/>
        <end position="350"/>
    </location>
</feature>
<dbReference type="InterPro" id="IPR029312">
    <property type="entry name" value="FANCI_HD2"/>
</dbReference>
<feature type="domain" description="FANCI helical" evidence="8">
    <location>
        <begin position="535"/>
        <end position="769"/>
    </location>
</feature>
<dbReference type="Pfam" id="PF14678">
    <property type="entry name" value="FANCI_S4"/>
    <property type="match status" value="1"/>
</dbReference>
<organism evidence="9 10">
    <name type="scientific">Cyprinus carpio</name>
    <name type="common">Common carp</name>
    <dbReference type="NCBI Taxonomy" id="7962"/>
    <lineage>
        <taxon>Eukaryota</taxon>
        <taxon>Metazoa</taxon>
        <taxon>Chordata</taxon>
        <taxon>Craniata</taxon>
        <taxon>Vertebrata</taxon>
        <taxon>Euteleostomi</taxon>
        <taxon>Actinopterygii</taxon>
        <taxon>Neopterygii</taxon>
        <taxon>Teleostei</taxon>
        <taxon>Ostariophysi</taxon>
        <taxon>Cypriniformes</taxon>
        <taxon>Cyprinidae</taxon>
        <taxon>Cyprininae</taxon>
        <taxon>Cyprinus</taxon>
    </lineage>
</organism>
<dbReference type="Proteomes" id="UP000694700">
    <property type="component" value="Unplaced"/>
</dbReference>
<evidence type="ECO:0000313" key="10">
    <source>
        <dbReference type="Proteomes" id="UP000694700"/>
    </source>
</evidence>
<evidence type="ECO:0000256" key="1">
    <source>
        <dbReference type="SAM" id="Coils"/>
    </source>
</evidence>
<feature type="domain" description="FANCI solenoid 4" evidence="6">
    <location>
        <begin position="1001"/>
        <end position="1208"/>
    </location>
</feature>